<proteinExistence type="predicted"/>
<evidence type="ECO:0000313" key="2">
    <source>
        <dbReference type="Proteomes" id="UP000027600"/>
    </source>
</evidence>
<dbReference type="EMBL" id="HF545616">
    <property type="protein sequence ID" value="CCO04306.1"/>
    <property type="molecule type" value="Genomic_DNA"/>
</dbReference>
<sequence>MRAIVSASKGINAIKSSKFFVAVGDYYFKVFVISLTGKTVKNKWIIFDECEKILLMQMEKEICLLSKNPKSPYSKLEMKKKTLAAWTKLLLNSGEIDIKKYNRMIMMIERLAA</sequence>
<reference evidence="1 2" key="1">
    <citation type="journal article" date="2014" name="Int. J. Syst. Evol. Microbiol.">
        <title>Complete genome of a new Firmicutes species belonging to the dominant human colonic microbiota ('Ruminococcus bicirculans') reveals two chromosomes and a selective capacity to utilize plant glucans.</title>
        <authorList>
            <consortium name="NISC Comparative Sequencing Program"/>
            <person name="Wegmann U."/>
            <person name="Louis P."/>
            <person name="Goesmann A."/>
            <person name="Henrissat B."/>
            <person name="Duncan S.H."/>
            <person name="Flint H.J."/>
        </authorList>
    </citation>
    <scope>NUCLEOTIDE SEQUENCE [LARGE SCALE GENOMIC DNA]</scope>
    <source>
        <strain evidence="1 2">80/3</strain>
    </source>
</reference>
<gene>
    <name evidence="1" type="ORF">RBI_I00582</name>
</gene>
<keyword evidence="2" id="KW-1185">Reference proteome</keyword>
<dbReference type="Proteomes" id="UP000027600">
    <property type="component" value="Chromosome I"/>
</dbReference>
<name>A0ABM9QF44_9FIRM</name>
<protein>
    <submittedName>
        <fullName evidence="1">Uncharacterized protein</fullName>
    </submittedName>
</protein>
<evidence type="ECO:0000313" key="1">
    <source>
        <dbReference type="EMBL" id="CCO04306.1"/>
    </source>
</evidence>
<accession>A0ABM9QF44</accession>
<organism evidence="1 2">
    <name type="scientific">Ruminococcus bicirculans</name>
    <name type="common">ex Wegman et al. 2014</name>
    <dbReference type="NCBI Taxonomy" id="1160721"/>
    <lineage>
        <taxon>Bacteria</taxon>
        <taxon>Bacillati</taxon>
        <taxon>Bacillota</taxon>
        <taxon>Clostridia</taxon>
        <taxon>Eubacteriales</taxon>
        <taxon>Oscillospiraceae</taxon>
        <taxon>Ruminococcus</taxon>
    </lineage>
</organism>